<feature type="region of interest" description="Disordered" evidence="1">
    <location>
        <begin position="55"/>
        <end position="92"/>
    </location>
</feature>
<sequence>MTPNGIIIIIIIITMKLKGPAFHQGRLQQPRRDFFTTGCLGWLKEVVYYYIHTHRHSKRGSRPNPQEEEETPPIVSRQPNGAHARLGGRINI</sequence>
<dbReference type="AlphaFoldDB" id="E9G0R3"/>
<evidence type="ECO:0000313" key="3">
    <source>
        <dbReference type="Proteomes" id="UP000000305"/>
    </source>
</evidence>
<organism evidence="2 3">
    <name type="scientific">Daphnia pulex</name>
    <name type="common">Water flea</name>
    <dbReference type="NCBI Taxonomy" id="6669"/>
    <lineage>
        <taxon>Eukaryota</taxon>
        <taxon>Metazoa</taxon>
        <taxon>Ecdysozoa</taxon>
        <taxon>Arthropoda</taxon>
        <taxon>Crustacea</taxon>
        <taxon>Branchiopoda</taxon>
        <taxon>Diplostraca</taxon>
        <taxon>Cladocera</taxon>
        <taxon>Anomopoda</taxon>
        <taxon>Daphniidae</taxon>
        <taxon>Daphnia</taxon>
    </lineage>
</organism>
<dbReference type="InParanoid" id="E9G0R3"/>
<keyword evidence="3" id="KW-1185">Reference proteome</keyword>
<reference evidence="2 3" key="1">
    <citation type="journal article" date="2011" name="Science">
        <title>The ecoresponsive genome of Daphnia pulex.</title>
        <authorList>
            <person name="Colbourne J.K."/>
            <person name="Pfrender M.E."/>
            <person name="Gilbert D."/>
            <person name="Thomas W.K."/>
            <person name="Tucker A."/>
            <person name="Oakley T.H."/>
            <person name="Tokishita S."/>
            <person name="Aerts A."/>
            <person name="Arnold G.J."/>
            <person name="Basu M.K."/>
            <person name="Bauer D.J."/>
            <person name="Caceres C.E."/>
            <person name="Carmel L."/>
            <person name="Casola C."/>
            <person name="Choi J.H."/>
            <person name="Detter J.C."/>
            <person name="Dong Q."/>
            <person name="Dusheyko S."/>
            <person name="Eads B.D."/>
            <person name="Frohlich T."/>
            <person name="Geiler-Samerotte K.A."/>
            <person name="Gerlach D."/>
            <person name="Hatcher P."/>
            <person name="Jogdeo S."/>
            <person name="Krijgsveld J."/>
            <person name="Kriventseva E.V."/>
            <person name="Kultz D."/>
            <person name="Laforsch C."/>
            <person name="Lindquist E."/>
            <person name="Lopez J."/>
            <person name="Manak J.R."/>
            <person name="Muller J."/>
            <person name="Pangilinan J."/>
            <person name="Patwardhan R.P."/>
            <person name="Pitluck S."/>
            <person name="Pritham E.J."/>
            <person name="Rechtsteiner A."/>
            <person name="Rho M."/>
            <person name="Rogozin I.B."/>
            <person name="Sakarya O."/>
            <person name="Salamov A."/>
            <person name="Schaack S."/>
            <person name="Shapiro H."/>
            <person name="Shiga Y."/>
            <person name="Skalitzky C."/>
            <person name="Smith Z."/>
            <person name="Souvorov A."/>
            <person name="Sung W."/>
            <person name="Tang Z."/>
            <person name="Tsuchiya D."/>
            <person name="Tu H."/>
            <person name="Vos H."/>
            <person name="Wang M."/>
            <person name="Wolf Y.I."/>
            <person name="Yamagata H."/>
            <person name="Yamada T."/>
            <person name="Ye Y."/>
            <person name="Shaw J.R."/>
            <person name="Andrews J."/>
            <person name="Crease T.J."/>
            <person name="Tang H."/>
            <person name="Lucas S.M."/>
            <person name="Robertson H.M."/>
            <person name="Bork P."/>
            <person name="Koonin E.V."/>
            <person name="Zdobnov E.M."/>
            <person name="Grigoriev I.V."/>
            <person name="Lynch M."/>
            <person name="Boore J.L."/>
        </authorList>
    </citation>
    <scope>NUCLEOTIDE SEQUENCE [LARGE SCALE GENOMIC DNA]</scope>
</reference>
<accession>E9G0R3</accession>
<dbReference type="HOGENOM" id="CLU_2415532_0_0_1"/>
<name>E9G0R3_DAPPU</name>
<protein>
    <submittedName>
        <fullName evidence="2">Uncharacterized protein</fullName>
    </submittedName>
</protein>
<dbReference type="KEGG" id="dpx:DAPPUDRAFT_235752"/>
<dbReference type="Proteomes" id="UP000000305">
    <property type="component" value="Unassembled WGS sequence"/>
</dbReference>
<dbReference type="EMBL" id="GL732528">
    <property type="protein sequence ID" value="EFX86950.1"/>
    <property type="molecule type" value="Genomic_DNA"/>
</dbReference>
<evidence type="ECO:0000256" key="1">
    <source>
        <dbReference type="SAM" id="MobiDB-lite"/>
    </source>
</evidence>
<proteinExistence type="predicted"/>
<gene>
    <name evidence="2" type="ORF">DAPPUDRAFT_235752</name>
</gene>
<evidence type="ECO:0000313" key="2">
    <source>
        <dbReference type="EMBL" id="EFX86950.1"/>
    </source>
</evidence>